<evidence type="ECO:0000256" key="1">
    <source>
        <dbReference type="SAM" id="MobiDB-lite"/>
    </source>
</evidence>
<protein>
    <submittedName>
        <fullName evidence="3">Uncharacterized protein</fullName>
    </submittedName>
</protein>
<accession>A0ABD0YR92</accession>
<gene>
    <name evidence="3" type="ORF">AAG570_008464</name>
</gene>
<feature type="compositionally biased region" description="Basic and acidic residues" evidence="1">
    <location>
        <begin position="166"/>
        <end position="177"/>
    </location>
</feature>
<sequence>MEPITKPIQPTASPHKEMWYRGPQTVPESGKYTTDKILEYIRSVNREEVARRRANWRDSRSVREEPRMEARVLHTAGATVYPTSLLYAPPSGANNRLRVEEGVRTPILQYAHPELGVQSALVSPSVDEEVDNIDYGRDKALAYFGHDIHSDRSPFAFEPGLEEEARLEDYSENDKRSNNGHTRPQHRPKKTLSYFSYQDQSPYHNNKYYGKYSYKKYNDYVDRRPFWEKISDSIKENVGYGMEKVQDLTRPVVEPLVEATHKISENLGLTPPGTRDMSAFKEKLGMASSGSMLLPAIGLVAGGAALGLGAVAVGRFLDVDMLKRSASGRAELQQAVSANEKRVLSAVAEGAARYRRSADLQELGAEKSWQQVPQAVRDPATWATTPCAKYAFCQVLTSQSNDHIDFMEKKMATYLKL</sequence>
<reference evidence="3 4" key="1">
    <citation type="submission" date="2024-07" db="EMBL/GenBank/DDBJ databases">
        <title>Chromosome-level genome assembly of the water stick insect Ranatra chinensis (Heteroptera: Nepidae).</title>
        <authorList>
            <person name="Liu X."/>
        </authorList>
    </citation>
    <scope>NUCLEOTIDE SEQUENCE [LARGE SCALE GENOMIC DNA]</scope>
    <source>
        <strain evidence="3">Cailab_2021Rc</strain>
        <tissue evidence="3">Muscle</tissue>
    </source>
</reference>
<keyword evidence="2" id="KW-0812">Transmembrane</keyword>
<name>A0ABD0YR92_9HEMI</name>
<keyword evidence="4" id="KW-1185">Reference proteome</keyword>
<feature type="region of interest" description="Disordered" evidence="1">
    <location>
        <begin position="1"/>
        <end position="31"/>
    </location>
</feature>
<keyword evidence="2" id="KW-0472">Membrane</keyword>
<dbReference type="EMBL" id="JBFDAA010000003">
    <property type="protein sequence ID" value="KAL1138400.1"/>
    <property type="molecule type" value="Genomic_DNA"/>
</dbReference>
<keyword evidence="2" id="KW-1133">Transmembrane helix</keyword>
<evidence type="ECO:0000313" key="4">
    <source>
        <dbReference type="Proteomes" id="UP001558652"/>
    </source>
</evidence>
<dbReference type="AlphaFoldDB" id="A0ABD0YR92"/>
<feature type="transmembrane region" description="Helical" evidence="2">
    <location>
        <begin position="292"/>
        <end position="317"/>
    </location>
</feature>
<evidence type="ECO:0000313" key="3">
    <source>
        <dbReference type="EMBL" id="KAL1138400.1"/>
    </source>
</evidence>
<organism evidence="3 4">
    <name type="scientific">Ranatra chinensis</name>
    <dbReference type="NCBI Taxonomy" id="642074"/>
    <lineage>
        <taxon>Eukaryota</taxon>
        <taxon>Metazoa</taxon>
        <taxon>Ecdysozoa</taxon>
        <taxon>Arthropoda</taxon>
        <taxon>Hexapoda</taxon>
        <taxon>Insecta</taxon>
        <taxon>Pterygota</taxon>
        <taxon>Neoptera</taxon>
        <taxon>Paraneoptera</taxon>
        <taxon>Hemiptera</taxon>
        <taxon>Heteroptera</taxon>
        <taxon>Panheteroptera</taxon>
        <taxon>Nepomorpha</taxon>
        <taxon>Nepidae</taxon>
        <taxon>Ranatrinae</taxon>
        <taxon>Ranatra</taxon>
    </lineage>
</organism>
<feature type="region of interest" description="Disordered" evidence="1">
    <location>
        <begin position="166"/>
        <end position="192"/>
    </location>
</feature>
<comment type="caution">
    <text evidence="3">The sequence shown here is derived from an EMBL/GenBank/DDBJ whole genome shotgun (WGS) entry which is preliminary data.</text>
</comment>
<dbReference type="Proteomes" id="UP001558652">
    <property type="component" value="Unassembled WGS sequence"/>
</dbReference>
<evidence type="ECO:0000256" key="2">
    <source>
        <dbReference type="SAM" id="Phobius"/>
    </source>
</evidence>
<proteinExistence type="predicted"/>